<dbReference type="InterPro" id="IPR022694">
    <property type="entry name" value="3-OHacyl-CoA_DH"/>
</dbReference>
<feature type="binding site" evidence="3">
    <location>
        <position position="272"/>
    </location>
    <ligand>
        <name>NAD(+)</name>
        <dbReference type="ChEBI" id="CHEBI:57540"/>
    </ligand>
</feature>
<sequence>MIKTIGVCGAGTMGSGIAQVAAMAGYRTLLYDIDAGMVQKGRTAIEKNLQALTEKKKLTPEEQQAILGRLFYCTDVQDCVADLLIEAIIERPDAKTQLFLRLAEHNSEETILASNTSSLSLDDLSTSIPRPQRFIGMHFFNPAPLMKLVEVVNTRHTDAATTRSITDVALQMGKTPVLCKDAPGFIVNHVARPYYLEALRLVEEGLCDIETVDTLMEATGFRMGPFRLMDLIGNDINYAVSCSVYEAMGRPLRLRPSPIQEERVQKGELGRKTGKGYYRYDPGGAIRPLKNY</sequence>
<dbReference type="GO" id="GO:0006635">
    <property type="term" value="P:fatty acid beta-oxidation"/>
    <property type="evidence" value="ECO:0007669"/>
    <property type="project" value="TreeGrafter"/>
</dbReference>
<feature type="binding site" evidence="3">
    <location>
        <position position="117"/>
    </location>
    <ligand>
        <name>NAD(+)</name>
        <dbReference type="ChEBI" id="CHEBI:57540"/>
    </ligand>
</feature>
<protein>
    <recommendedName>
        <fullName evidence="8">3-hydroxybutyryl-CoA dehydrogenase</fullName>
    </recommendedName>
</protein>
<dbReference type="InterPro" id="IPR036291">
    <property type="entry name" value="NAD(P)-bd_dom_sf"/>
</dbReference>
<keyword evidence="3" id="KW-0520">NAD</keyword>
<organism evidence="6 7">
    <name type="scientific">Puia dinghuensis</name>
    <dbReference type="NCBI Taxonomy" id="1792502"/>
    <lineage>
        <taxon>Bacteria</taxon>
        <taxon>Pseudomonadati</taxon>
        <taxon>Bacteroidota</taxon>
        <taxon>Chitinophagia</taxon>
        <taxon>Chitinophagales</taxon>
        <taxon>Chitinophagaceae</taxon>
        <taxon>Puia</taxon>
    </lineage>
</organism>
<dbReference type="Pfam" id="PF02737">
    <property type="entry name" value="3HCDH_N"/>
    <property type="match status" value="1"/>
</dbReference>
<feature type="domain" description="3-hydroxyacyl-CoA dehydrogenase C-terminal" evidence="4">
    <location>
        <begin position="184"/>
        <end position="280"/>
    </location>
</feature>
<feature type="binding site" evidence="3">
    <location>
        <position position="90"/>
    </location>
    <ligand>
        <name>NAD(+)</name>
        <dbReference type="ChEBI" id="CHEBI:57540"/>
    </ligand>
</feature>
<evidence type="ECO:0000259" key="4">
    <source>
        <dbReference type="Pfam" id="PF00725"/>
    </source>
</evidence>
<name>A0A8J2XUW7_9BACT</name>
<evidence type="ECO:0000256" key="3">
    <source>
        <dbReference type="PIRSR" id="PIRSR000105-2"/>
    </source>
</evidence>
<dbReference type="InterPro" id="IPR013328">
    <property type="entry name" value="6PGD_dom2"/>
</dbReference>
<dbReference type="InterPro" id="IPR006108">
    <property type="entry name" value="3HC_DH_C"/>
</dbReference>
<feature type="binding site" evidence="3">
    <location>
        <position position="141"/>
    </location>
    <ligand>
        <name>NAD(+)</name>
        <dbReference type="ChEBI" id="CHEBI:57540"/>
    </ligand>
</feature>
<dbReference type="Gene3D" id="1.10.1040.10">
    <property type="entry name" value="N-(1-d-carboxylethyl)-l-norvaline Dehydrogenase, domain 2"/>
    <property type="match status" value="1"/>
</dbReference>
<feature type="domain" description="3-hydroxyacyl-CoA dehydrogenase NAD binding" evidence="5">
    <location>
        <begin position="4"/>
        <end position="181"/>
    </location>
</feature>
<reference evidence="6" key="1">
    <citation type="journal article" date="2014" name="Int. J. Syst. Evol. Microbiol.">
        <title>Complete genome sequence of Corynebacterium casei LMG S-19264T (=DSM 44701T), isolated from a smear-ripened cheese.</title>
        <authorList>
            <consortium name="US DOE Joint Genome Institute (JGI-PGF)"/>
            <person name="Walter F."/>
            <person name="Albersmeier A."/>
            <person name="Kalinowski J."/>
            <person name="Ruckert C."/>
        </authorList>
    </citation>
    <scope>NUCLEOTIDE SEQUENCE</scope>
    <source>
        <strain evidence="6">CGMCC 1.15448</strain>
    </source>
</reference>
<gene>
    <name evidence="6" type="ORF">GCM10011511_36070</name>
</gene>
<feature type="binding site" evidence="3">
    <location>
        <begin position="9"/>
        <end position="14"/>
    </location>
    <ligand>
        <name>NAD(+)</name>
        <dbReference type="ChEBI" id="CHEBI:57540"/>
    </ligand>
</feature>
<dbReference type="SUPFAM" id="SSF48179">
    <property type="entry name" value="6-phosphogluconate dehydrogenase C-terminal domain-like"/>
    <property type="match status" value="1"/>
</dbReference>
<dbReference type="RefSeq" id="WP_188934256.1">
    <property type="nucleotide sequence ID" value="NZ_BMJC01000004.1"/>
</dbReference>
<feature type="binding site" evidence="3">
    <location>
        <position position="32"/>
    </location>
    <ligand>
        <name>NAD(+)</name>
        <dbReference type="ChEBI" id="CHEBI:57540"/>
    </ligand>
</feature>
<keyword evidence="7" id="KW-1185">Reference proteome</keyword>
<accession>A0A8J2XUW7</accession>
<dbReference type="GO" id="GO:0008691">
    <property type="term" value="F:3-hydroxybutyryl-CoA dehydrogenase activity"/>
    <property type="evidence" value="ECO:0007669"/>
    <property type="project" value="TreeGrafter"/>
</dbReference>
<dbReference type="GO" id="GO:0070403">
    <property type="term" value="F:NAD+ binding"/>
    <property type="evidence" value="ECO:0007669"/>
    <property type="project" value="InterPro"/>
</dbReference>
<reference evidence="6" key="2">
    <citation type="submission" date="2020-09" db="EMBL/GenBank/DDBJ databases">
        <authorList>
            <person name="Sun Q."/>
            <person name="Zhou Y."/>
        </authorList>
    </citation>
    <scope>NUCLEOTIDE SEQUENCE</scope>
    <source>
        <strain evidence="6">CGMCC 1.15448</strain>
    </source>
</reference>
<dbReference type="EMBL" id="BMJC01000004">
    <property type="protein sequence ID" value="GGB09327.1"/>
    <property type="molecule type" value="Genomic_DNA"/>
</dbReference>
<feature type="binding site" evidence="3">
    <location>
        <position position="95"/>
    </location>
    <ligand>
        <name>NAD(+)</name>
        <dbReference type="ChEBI" id="CHEBI:57540"/>
    </ligand>
</feature>
<dbReference type="InterPro" id="IPR006176">
    <property type="entry name" value="3-OHacyl-CoA_DH_NAD-bd"/>
</dbReference>
<dbReference type="PANTHER" id="PTHR48075:SF5">
    <property type="entry name" value="3-HYDROXYBUTYRYL-COA DEHYDROGENASE"/>
    <property type="match status" value="1"/>
</dbReference>
<dbReference type="PIRSF" id="PIRSF000105">
    <property type="entry name" value="HCDH"/>
    <property type="match status" value="1"/>
</dbReference>
<proteinExistence type="predicted"/>
<dbReference type="Gene3D" id="3.40.50.720">
    <property type="entry name" value="NAD(P)-binding Rossmann-like Domain"/>
    <property type="match status" value="1"/>
</dbReference>
<dbReference type="FunFam" id="3.40.50.720:FF:000009">
    <property type="entry name" value="Fatty oxidation complex, alpha subunit"/>
    <property type="match status" value="1"/>
</dbReference>
<keyword evidence="1" id="KW-0560">Oxidoreductase</keyword>
<dbReference type="SUPFAM" id="SSF51735">
    <property type="entry name" value="NAD(P)-binding Rossmann-fold domains"/>
    <property type="match status" value="1"/>
</dbReference>
<dbReference type="Pfam" id="PF00725">
    <property type="entry name" value="3HCDH"/>
    <property type="match status" value="1"/>
</dbReference>
<dbReference type="AlphaFoldDB" id="A0A8J2XUW7"/>
<comment type="caution">
    <text evidence="6">The sequence shown here is derived from an EMBL/GenBank/DDBJ whole genome shotgun (WGS) entry which is preliminary data.</text>
</comment>
<dbReference type="InterPro" id="IPR008927">
    <property type="entry name" value="6-PGluconate_DH-like_C_sf"/>
</dbReference>
<evidence type="ECO:0000313" key="6">
    <source>
        <dbReference type="EMBL" id="GGB09327.1"/>
    </source>
</evidence>
<evidence type="ECO:0000256" key="1">
    <source>
        <dbReference type="ARBA" id="ARBA00023002"/>
    </source>
</evidence>
<dbReference type="Proteomes" id="UP000607559">
    <property type="component" value="Unassembled WGS sequence"/>
</dbReference>
<feature type="site" description="Important for catalytic activity" evidence="2">
    <location>
        <position position="138"/>
    </location>
</feature>
<evidence type="ECO:0000259" key="5">
    <source>
        <dbReference type="Pfam" id="PF02737"/>
    </source>
</evidence>
<evidence type="ECO:0000313" key="7">
    <source>
        <dbReference type="Proteomes" id="UP000607559"/>
    </source>
</evidence>
<dbReference type="PANTHER" id="PTHR48075">
    <property type="entry name" value="3-HYDROXYACYL-COA DEHYDROGENASE FAMILY PROTEIN"/>
    <property type="match status" value="1"/>
</dbReference>
<evidence type="ECO:0008006" key="8">
    <source>
        <dbReference type="Google" id="ProtNLM"/>
    </source>
</evidence>
<evidence type="ECO:0000256" key="2">
    <source>
        <dbReference type="PIRSR" id="PIRSR000105-1"/>
    </source>
</evidence>